<dbReference type="GO" id="GO:0007034">
    <property type="term" value="P:vacuolar transport"/>
    <property type="evidence" value="ECO:0007669"/>
    <property type="project" value="TreeGrafter"/>
</dbReference>
<dbReference type="OrthoDB" id="294052at2759"/>
<feature type="domain" description="FPL" evidence="2">
    <location>
        <begin position="48"/>
        <end position="191"/>
    </location>
</feature>
<dbReference type="InterPro" id="IPR019155">
    <property type="entry name" value="CLEC16A/TT9_N"/>
</dbReference>
<keyword evidence="1" id="KW-0072">Autophagy</keyword>
<evidence type="ECO:0000313" key="4">
    <source>
        <dbReference type="Proteomes" id="UP000187209"/>
    </source>
</evidence>
<sequence>MVKISDVPSKYSLESFEYFINRNLHKNLEKEQEVTHRNKARVVEILCSLSEALIWSEQNRSNLFEYFSTSNLPSLLTHILCQQPEREVILQLLQSATLLIHNLTQESTKTFLIRSEFYSELISQPFDFTDEEIIENYSSLLKGLAVNLSRNQLLECVLTKHYTLFTGAMMFFNYPENLVKTASRAVVLNILKLNDQEVNSFILESGFFFNLANSLRESICTLGKLKNPSISKLEESAYDVQDTIYLINDIISQNNQDFNEKALNMLKILVIFQVLAGSIVAIKPNSQHVPIPIALYVLTQIMNIIKHNEFCRFLREVLFAVEVPSNYEVKMQENGCSEKSYVEDVDEMKPNMIYDNIFQFLRCRDDNLIALSLNLLMTSIVRCEEKEELIRLGILPGVKDEVYLKWVSLLGEIIGADYQFRFLTCYLACKLLKLLYTESILLSSQLTLQIMKNVLSKRIDCLLQTSNRQENRSSFGSYFENEWRFIKNLNWSEQANLPIHFISPSLDESSLNIPLENRNCFSDSECVITEIRLFFLYRELFLHLYKSRIHEINENPLKNYENSLDISKLYKLDDKNFAQKAKIRVRCKEKRGMSSKLLIKDEHFFILLSLDERNADFYRIEYCVGMNRIQMTENSDPKILILNLYGTTKIELVFDETMEWLSLKNFYEKMLRNSTMVDLKKIQSFINENKHMVNKVG</sequence>
<dbReference type="GO" id="GO:0006914">
    <property type="term" value="P:autophagy"/>
    <property type="evidence" value="ECO:0007669"/>
    <property type="project" value="UniProtKB-KW"/>
</dbReference>
<evidence type="ECO:0000256" key="1">
    <source>
        <dbReference type="ARBA" id="ARBA00023006"/>
    </source>
</evidence>
<dbReference type="GO" id="GO:0005770">
    <property type="term" value="C:late endosome"/>
    <property type="evidence" value="ECO:0007669"/>
    <property type="project" value="TreeGrafter"/>
</dbReference>
<protein>
    <recommendedName>
        <fullName evidence="2">FPL domain-containing protein</fullName>
    </recommendedName>
</protein>
<name>A0A1R2CR66_9CILI</name>
<dbReference type="Proteomes" id="UP000187209">
    <property type="component" value="Unassembled WGS sequence"/>
</dbReference>
<evidence type="ECO:0000259" key="2">
    <source>
        <dbReference type="Pfam" id="PF09758"/>
    </source>
</evidence>
<keyword evidence="4" id="KW-1185">Reference proteome</keyword>
<dbReference type="GO" id="GO:0005794">
    <property type="term" value="C:Golgi apparatus"/>
    <property type="evidence" value="ECO:0007669"/>
    <property type="project" value="TreeGrafter"/>
</dbReference>
<dbReference type="Pfam" id="PF09758">
    <property type="entry name" value="FPL"/>
    <property type="match status" value="1"/>
</dbReference>
<dbReference type="PANTHER" id="PTHR21481">
    <property type="entry name" value="PROTEIN CLEC16A"/>
    <property type="match status" value="1"/>
</dbReference>
<evidence type="ECO:0000313" key="3">
    <source>
        <dbReference type="EMBL" id="OMJ91485.1"/>
    </source>
</evidence>
<accession>A0A1R2CR66</accession>
<comment type="caution">
    <text evidence="3">The sequence shown here is derived from an EMBL/GenBank/DDBJ whole genome shotgun (WGS) entry which is preliminary data.</text>
</comment>
<organism evidence="3 4">
    <name type="scientific">Stentor coeruleus</name>
    <dbReference type="NCBI Taxonomy" id="5963"/>
    <lineage>
        <taxon>Eukaryota</taxon>
        <taxon>Sar</taxon>
        <taxon>Alveolata</taxon>
        <taxon>Ciliophora</taxon>
        <taxon>Postciliodesmatophora</taxon>
        <taxon>Heterotrichea</taxon>
        <taxon>Heterotrichida</taxon>
        <taxon>Stentoridae</taxon>
        <taxon>Stentor</taxon>
    </lineage>
</organism>
<dbReference type="AlphaFoldDB" id="A0A1R2CR66"/>
<dbReference type="GO" id="GO:1901096">
    <property type="term" value="P:regulation of autophagosome maturation"/>
    <property type="evidence" value="ECO:0007669"/>
    <property type="project" value="TreeGrafter"/>
</dbReference>
<dbReference type="GO" id="GO:0016197">
    <property type="term" value="P:endosomal transport"/>
    <property type="evidence" value="ECO:0007669"/>
    <property type="project" value="TreeGrafter"/>
</dbReference>
<dbReference type="EMBL" id="MPUH01000080">
    <property type="protein sequence ID" value="OMJ91485.1"/>
    <property type="molecule type" value="Genomic_DNA"/>
</dbReference>
<reference evidence="3 4" key="1">
    <citation type="submission" date="2016-11" db="EMBL/GenBank/DDBJ databases">
        <title>The macronuclear genome of Stentor coeruleus: a giant cell with tiny introns.</title>
        <authorList>
            <person name="Slabodnick M."/>
            <person name="Ruby J.G."/>
            <person name="Reiff S.B."/>
            <person name="Swart E.C."/>
            <person name="Gosai S."/>
            <person name="Prabakaran S."/>
            <person name="Witkowska E."/>
            <person name="Larue G.E."/>
            <person name="Fisher S."/>
            <person name="Freeman R.M."/>
            <person name="Gunawardena J."/>
            <person name="Chu W."/>
            <person name="Stover N.A."/>
            <person name="Gregory B.D."/>
            <person name="Nowacki M."/>
            <person name="Derisi J."/>
            <person name="Roy S.W."/>
            <person name="Marshall W.F."/>
            <person name="Sood P."/>
        </authorList>
    </citation>
    <scope>NUCLEOTIDE SEQUENCE [LARGE SCALE GENOMIC DNA]</scope>
    <source>
        <strain evidence="3">WM001</strain>
    </source>
</reference>
<gene>
    <name evidence="3" type="ORF">SteCoe_5975</name>
</gene>
<proteinExistence type="predicted"/>
<dbReference type="InterPro" id="IPR039272">
    <property type="entry name" value="CLEC16A/TT9"/>
</dbReference>
<dbReference type="PANTHER" id="PTHR21481:SF0">
    <property type="entry name" value="PROTEIN CLEC16A"/>
    <property type="match status" value="1"/>
</dbReference>